<evidence type="ECO:0000313" key="1">
    <source>
        <dbReference type="EMBL" id="UPQ77470.1"/>
    </source>
</evidence>
<protein>
    <recommendedName>
        <fullName evidence="3">DUF3168 domain-containing protein</fullName>
    </recommendedName>
</protein>
<reference evidence="1" key="1">
    <citation type="submission" date="2022-04" db="EMBL/GenBank/DDBJ databases">
        <title>Evolutionary, genomic, and biogeographic characterization of Chryseobacterium nepalense represented by a plastic-degrading bacterium AC3.</title>
        <authorList>
            <person name="Yin Z."/>
            <person name="Liu X."/>
            <person name="Wang D."/>
            <person name="Xie Z."/>
        </authorList>
    </citation>
    <scope>NUCLEOTIDE SEQUENCE</scope>
    <source>
        <strain evidence="1">AC3</strain>
    </source>
</reference>
<evidence type="ECO:0008006" key="3">
    <source>
        <dbReference type="Google" id="ProtNLM"/>
    </source>
</evidence>
<dbReference type="EMBL" id="CP096203">
    <property type="protein sequence ID" value="UPQ77470.1"/>
    <property type="molecule type" value="Genomic_DNA"/>
</dbReference>
<sequence length="134" mass="15236">MKQVSEIYSDLLPHALCAILSITTSHPFKSPRSHPVPFYTSFPKLEERALVTYGLTYPVLSAGPGTLRIEMDEREELSLASNIREIISLLKTIKYDVYRKFMQNARLVQLSLINKREDFGLSYQLLVSSIESVA</sequence>
<accession>A0ABY4KDK6</accession>
<organism evidence="1 2">
    <name type="scientific">Chryseobacterium nepalense</name>
    <dbReference type="NCBI Taxonomy" id="1854498"/>
    <lineage>
        <taxon>Bacteria</taxon>
        <taxon>Pseudomonadati</taxon>
        <taxon>Bacteroidota</taxon>
        <taxon>Flavobacteriia</taxon>
        <taxon>Flavobacteriales</taxon>
        <taxon>Weeksellaceae</taxon>
        <taxon>Chryseobacterium group</taxon>
        <taxon>Chryseobacterium</taxon>
    </lineage>
</organism>
<dbReference type="RefSeq" id="WP_248394813.1">
    <property type="nucleotide sequence ID" value="NZ_CP096203.1"/>
</dbReference>
<keyword evidence="2" id="KW-1185">Reference proteome</keyword>
<name>A0ABY4KDK6_9FLAO</name>
<evidence type="ECO:0000313" key="2">
    <source>
        <dbReference type="Proteomes" id="UP000830552"/>
    </source>
</evidence>
<proteinExistence type="predicted"/>
<gene>
    <name evidence="1" type="ORF">M0D58_08025</name>
</gene>
<dbReference type="Proteomes" id="UP000830552">
    <property type="component" value="Chromosome"/>
</dbReference>